<keyword evidence="2" id="KW-0515">Mutator protein</keyword>
<dbReference type="Pfam" id="PF00817">
    <property type="entry name" value="IMS"/>
    <property type="match status" value="1"/>
</dbReference>
<dbReference type="InterPro" id="IPR001126">
    <property type="entry name" value="UmuC"/>
</dbReference>
<dbReference type="GO" id="GO:0006281">
    <property type="term" value="P:DNA repair"/>
    <property type="evidence" value="ECO:0007669"/>
    <property type="project" value="UniProtKB-KW"/>
</dbReference>
<name>A0A143P916_9STAP</name>
<keyword evidence="10" id="KW-1185">Reference proteome</keyword>
<evidence type="ECO:0000256" key="1">
    <source>
        <dbReference type="ARBA" id="ARBA00010945"/>
    </source>
</evidence>
<dbReference type="GeneID" id="93726706"/>
<accession>A0A143P916</accession>
<keyword evidence="4" id="KW-0548">Nucleotidyltransferase</keyword>
<dbReference type="KEGG" id="scv:A4G25_02430"/>
<reference evidence="8 9" key="1">
    <citation type="submission" date="2018-11" db="EMBL/GenBank/DDBJ databases">
        <title>Genomic profiling of Staphylococcus species from a Poultry farm system in KwaZulu-Natal, South Africa.</title>
        <authorList>
            <person name="Amoako D.G."/>
            <person name="Somboro A.M."/>
            <person name="Abia A.L.K."/>
            <person name="Bester L.A."/>
            <person name="Essack S.Y."/>
        </authorList>
    </citation>
    <scope>NUCLEOTIDE SEQUENCE [LARGE SCALE GENOMIC DNA]</scope>
    <source>
        <strain evidence="8 9">SA11</strain>
    </source>
</reference>
<protein>
    <submittedName>
        <fullName evidence="8">Y-family DNA polymerase</fullName>
    </submittedName>
</protein>
<feature type="domain" description="UmuC" evidence="6">
    <location>
        <begin position="12"/>
        <end position="201"/>
    </location>
</feature>
<dbReference type="SUPFAM" id="SSF100879">
    <property type="entry name" value="Lesion bypass DNA polymerase (Y-family), little finger domain"/>
    <property type="match status" value="1"/>
</dbReference>
<dbReference type="PANTHER" id="PTHR11076">
    <property type="entry name" value="DNA REPAIR POLYMERASE UMUC / TRANSFERASE FAMILY MEMBER"/>
    <property type="match status" value="1"/>
</dbReference>
<evidence type="ECO:0000256" key="3">
    <source>
        <dbReference type="ARBA" id="ARBA00022763"/>
    </source>
</evidence>
<comment type="similarity">
    <text evidence="1">Belongs to the DNA polymerase type-Y family.</text>
</comment>
<dbReference type="GO" id="GO:0003887">
    <property type="term" value="F:DNA-directed DNA polymerase activity"/>
    <property type="evidence" value="ECO:0007669"/>
    <property type="project" value="UniProtKB-KW"/>
</dbReference>
<dbReference type="GO" id="GO:0042276">
    <property type="term" value="P:error-prone translesion synthesis"/>
    <property type="evidence" value="ECO:0007669"/>
    <property type="project" value="TreeGrafter"/>
</dbReference>
<dbReference type="InterPro" id="IPR024728">
    <property type="entry name" value="PolY_HhH_motif"/>
</dbReference>
<sequence>MYDYHLLEDRDILCIDQKSFFASVSCISKGLDPMKTKLAVVADTKRQGSVVLAATPPLKEIGIKTGSRLFEIPHRNDIYIINPSMRKYLDVSIMISKIALQYVPPEDLHQYSIDEFFMDVTDSYHRFSSTLHSFCIKLMKEIYDKTQIYCTVGIGSNMLLSKLAMDIEAKHQPNRIAEWCYQDVPEKLWNIKPLNKFWGINKRTEKKLNKRGIFTIGDLAHYPYRYLKRDFGIKGIDMHLHAHGIDQSKIREKYKTTNPSICKSQILMRDYEYNDAKVVMQELIEDAAMRVRIRKMRARTIHFSFGYRDGGGVHKQFTLQEPTNLDKEIWEMVEKWADKLCEKDMLYRTLSISLTQFVPEGIQQLNLFVDEYERKRSEALAKTIDQLQQKYGKGIVSKAVSYTDAGTKYGRLGLMAGHKM</sequence>
<dbReference type="Pfam" id="PF11798">
    <property type="entry name" value="IMS_HHH"/>
    <property type="match status" value="1"/>
</dbReference>
<dbReference type="Proteomes" id="UP000595942">
    <property type="component" value="Chromosome"/>
</dbReference>
<dbReference type="Gene3D" id="1.10.150.20">
    <property type="entry name" value="5' to 3' exonuclease, C-terminal subdomain"/>
    <property type="match status" value="1"/>
</dbReference>
<evidence type="ECO:0000256" key="4">
    <source>
        <dbReference type="ARBA" id="ARBA00022932"/>
    </source>
</evidence>
<dbReference type="Gene3D" id="3.30.1490.100">
    <property type="entry name" value="DNA polymerase, Y-family, little finger domain"/>
    <property type="match status" value="1"/>
</dbReference>
<dbReference type="OrthoDB" id="9808813at2"/>
<dbReference type="RefSeq" id="WP_047131141.1">
    <property type="nucleotide sequence ID" value="NZ_CP015114.1"/>
</dbReference>
<keyword evidence="3" id="KW-0227">DNA damage</keyword>
<dbReference type="GO" id="GO:0003684">
    <property type="term" value="F:damaged DNA binding"/>
    <property type="evidence" value="ECO:0007669"/>
    <property type="project" value="InterPro"/>
</dbReference>
<dbReference type="GO" id="GO:0005829">
    <property type="term" value="C:cytosol"/>
    <property type="evidence" value="ECO:0007669"/>
    <property type="project" value="TreeGrafter"/>
</dbReference>
<evidence type="ECO:0000256" key="5">
    <source>
        <dbReference type="ARBA" id="ARBA00023204"/>
    </source>
</evidence>
<dbReference type="InterPro" id="IPR043128">
    <property type="entry name" value="Rev_trsase/Diguanyl_cyclase"/>
</dbReference>
<dbReference type="PROSITE" id="PS50173">
    <property type="entry name" value="UMUC"/>
    <property type="match status" value="1"/>
</dbReference>
<organism evidence="8 9">
    <name type="scientific">Staphylococcus condimenti</name>
    <dbReference type="NCBI Taxonomy" id="70255"/>
    <lineage>
        <taxon>Bacteria</taxon>
        <taxon>Bacillati</taxon>
        <taxon>Bacillota</taxon>
        <taxon>Bacilli</taxon>
        <taxon>Bacillales</taxon>
        <taxon>Staphylococcaceae</taxon>
        <taxon>Staphylococcus</taxon>
    </lineage>
</organism>
<dbReference type="CDD" id="cd01700">
    <property type="entry name" value="PolY_Pol_V_umuC"/>
    <property type="match status" value="1"/>
</dbReference>
<dbReference type="InterPro" id="IPR050116">
    <property type="entry name" value="DNA_polymerase-Y"/>
</dbReference>
<gene>
    <name evidence="8" type="ORF">EIG99_04130</name>
    <name evidence="7" type="ORF">I6J05_03280</name>
</gene>
<evidence type="ECO:0000313" key="8">
    <source>
        <dbReference type="EMBL" id="RZI03172.1"/>
    </source>
</evidence>
<keyword evidence="4" id="KW-0808">Transferase</keyword>
<proteinExistence type="inferred from homology"/>
<dbReference type="InterPro" id="IPR036775">
    <property type="entry name" value="DNA_pol_Y-fam_lit_finger_sf"/>
</dbReference>
<dbReference type="PANTHER" id="PTHR11076:SF35">
    <property type="entry name" value="DNA REPAIR PROTEIN HOMOLOG YOBH"/>
    <property type="match status" value="1"/>
</dbReference>
<evidence type="ECO:0000259" key="6">
    <source>
        <dbReference type="PROSITE" id="PS50173"/>
    </source>
</evidence>
<dbReference type="Gene3D" id="3.30.70.270">
    <property type="match status" value="1"/>
</dbReference>
<keyword evidence="4" id="KW-0239">DNA-directed DNA polymerase</keyword>
<evidence type="ECO:0000313" key="7">
    <source>
        <dbReference type="EMBL" id="QQS83359.1"/>
    </source>
</evidence>
<dbReference type="EMBL" id="RQTE01000071">
    <property type="protein sequence ID" value="RZI03172.1"/>
    <property type="molecule type" value="Genomic_DNA"/>
</dbReference>
<dbReference type="Pfam" id="PF11799">
    <property type="entry name" value="IMS_C"/>
    <property type="match status" value="1"/>
</dbReference>
<dbReference type="SUPFAM" id="SSF56672">
    <property type="entry name" value="DNA/RNA polymerases"/>
    <property type="match status" value="1"/>
</dbReference>
<dbReference type="AlphaFoldDB" id="A0A143P916"/>
<dbReference type="EMBL" id="CP068073">
    <property type="protein sequence ID" value="QQS83359.1"/>
    <property type="molecule type" value="Genomic_DNA"/>
</dbReference>
<evidence type="ECO:0000256" key="2">
    <source>
        <dbReference type="ARBA" id="ARBA00022457"/>
    </source>
</evidence>
<evidence type="ECO:0000313" key="9">
    <source>
        <dbReference type="Proteomes" id="UP000293854"/>
    </source>
</evidence>
<evidence type="ECO:0000313" key="10">
    <source>
        <dbReference type="Proteomes" id="UP000595942"/>
    </source>
</evidence>
<reference evidence="7 10" key="2">
    <citation type="submission" date="2021-01" db="EMBL/GenBank/DDBJ databases">
        <title>FDA dAtabase for Regulatory Grade micrObial Sequences (FDA-ARGOS): Supporting development and validation of Infectious Disease Dx tests.</title>
        <authorList>
            <person name="Sproer C."/>
            <person name="Gronow S."/>
            <person name="Severitt S."/>
            <person name="Schroder I."/>
            <person name="Tallon L."/>
            <person name="Sadzewicz L."/>
            <person name="Zhao X."/>
            <person name="Boylan J."/>
            <person name="Ott S."/>
            <person name="Bowen H."/>
            <person name="Vavikolanu K."/>
            <person name="Mehta A."/>
            <person name="Aluvathingal J."/>
            <person name="Nadendla S."/>
            <person name="Lowell S."/>
            <person name="Myers T."/>
            <person name="Yan Y."/>
            <person name="Sichtig H."/>
        </authorList>
    </citation>
    <scope>NUCLEOTIDE SEQUENCE [LARGE SCALE GENOMIC DNA]</scope>
    <source>
        <strain evidence="7 10">FDAARGOS_1148</strain>
    </source>
</reference>
<dbReference type="GO" id="GO:0009432">
    <property type="term" value="P:SOS response"/>
    <property type="evidence" value="ECO:0007669"/>
    <property type="project" value="TreeGrafter"/>
</dbReference>
<dbReference type="Proteomes" id="UP000293854">
    <property type="component" value="Unassembled WGS sequence"/>
</dbReference>
<dbReference type="Gene3D" id="3.40.1170.60">
    <property type="match status" value="1"/>
</dbReference>
<keyword evidence="5" id="KW-0234">DNA repair</keyword>
<dbReference type="InterPro" id="IPR043502">
    <property type="entry name" value="DNA/RNA_pol_sf"/>
</dbReference>
<dbReference type="InterPro" id="IPR017961">
    <property type="entry name" value="DNA_pol_Y-fam_little_finger"/>
</dbReference>